<dbReference type="CDD" id="cd00756">
    <property type="entry name" value="MoaE"/>
    <property type="match status" value="1"/>
</dbReference>
<reference evidence="2 3" key="1">
    <citation type="submission" date="2023-07" db="EMBL/GenBank/DDBJ databases">
        <title>Nocardioides sp. nov WY-20 isolated from soil.</title>
        <authorList>
            <person name="Liu B."/>
            <person name="Wan Y."/>
        </authorList>
    </citation>
    <scope>NUCLEOTIDE SEQUENCE [LARGE SCALE GENOMIC DNA]</scope>
    <source>
        <strain evidence="2 3">WY-20</strain>
    </source>
</reference>
<sequence length="164" mass="17458">MTEGRERDVVRLVAIEQTPLDVTAVLEALGDDAAGGLNLFVGRVRDHDRRGGCGQHGPDDTGASHGDAQAVTGLDYSAHPTALDRLREVCERVAARHDVRAVAAVHRVGELAIGDLAVVVATAAAHRGESFAATRDLIDTLKAEVPIWKHQRFADGSDEWVGTP</sequence>
<evidence type="ECO:0000256" key="1">
    <source>
        <dbReference type="SAM" id="MobiDB-lite"/>
    </source>
</evidence>
<evidence type="ECO:0000313" key="2">
    <source>
        <dbReference type="EMBL" id="MDO7867418.1"/>
    </source>
</evidence>
<dbReference type="SUPFAM" id="SSF54690">
    <property type="entry name" value="Molybdopterin synthase subunit MoaE"/>
    <property type="match status" value="1"/>
</dbReference>
<dbReference type="PANTHER" id="PTHR23404">
    <property type="entry name" value="MOLYBDOPTERIN SYNTHASE RELATED"/>
    <property type="match status" value="1"/>
</dbReference>
<accession>A0ABT9AZM2</accession>
<keyword evidence="3" id="KW-1185">Reference proteome</keyword>
<proteinExistence type="predicted"/>
<protein>
    <submittedName>
        <fullName evidence="2">Molybdenum cofactor biosynthesis protein MoaE</fullName>
    </submittedName>
</protein>
<dbReference type="InterPro" id="IPR003448">
    <property type="entry name" value="Mopterin_biosynth_MoaE"/>
</dbReference>
<feature type="region of interest" description="Disordered" evidence="1">
    <location>
        <begin position="48"/>
        <end position="68"/>
    </location>
</feature>
<name>A0ABT9AZM2_9ACTN</name>
<dbReference type="EMBL" id="JAUQTA010000001">
    <property type="protein sequence ID" value="MDO7867418.1"/>
    <property type="molecule type" value="Genomic_DNA"/>
</dbReference>
<organism evidence="2 3">
    <name type="scientific">Nocardioides jiangxiensis</name>
    <dbReference type="NCBI Taxonomy" id="3064524"/>
    <lineage>
        <taxon>Bacteria</taxon>
        <taxon>Bacillati</taxon>
        <taxon>Actinomycetota</taxon>
        <taxon>Actinomycetes</taxon>
        <taxon>Propionibacteriales</taxon>
        <taxon>Nocardioidaceae</taxon>
        <taxon>Nocardioides</taxon>
    </lineage>
</organism>
<dbReference type="InterPro" id="IPR036563">
    <property type="entry name" value="MoaE_sf"/>
</dbReference>
<comment type="caution">
    <text evidence="2">The sequence shown here is derived from an EMBL/GenBank/DDBJ whole genome shotgun (WGS) entry which is preliminary data.</text>
</comment>
<evidence type="ECO:0000313" key="3">
    <source>
        <dbReference type="Proteomes" id="UP001233314"/>
    </source>
</evidence>
<gene>
    <name evidence="2" type="ORF">Q5722_03460</name>
</gene>
<dbReference type="Proteomes" id="UP001233314">
    <property type="component" value="Unassembled WGS sequence"/>
</dbReference>
<dbReference type="Pfam" id="PF02391">
    <property type="entry name" value="MoaE"/>
    <property type="match status" value="1"/>
</dbReference>
<dbReference type="Gene3D" id="3.90.1170.40">
    <property type="entry name" value="Molybdopterin biosynthesis MoaE subunit"/>
    <property type="match status" value="1"/>
</dbReference>
<dbReference type="RefSeq" id="WP_305026820.1">
    <property type="nucleotide sequence ID" value="NZ_JAUQTA010000001.1"/>
</dbReference>